<dbReference type="AlphaFoldDB" id="A0A4P7CZ03"/>
<dbReference type="EMBL" id="CP038150">
    <property type="protein sequence ID" value="QBR01536.1"/>
    <property type="molecule type" value="Genomic_DNA"/>
</dbReference>
<keyword evidence="1" id="KW-1133">Transmembrane helix</keyword>
<dbReference type="Proteomes" id="UP000295727">
    <property type="component" value="Chromosome 3"/>
</dbReference>
<feature type="transmembrane region" description="Helical" evidence="1">
    <location>
        <begin position="190"/>
        <end position="210"/>
    </location>
</feature>
<keyword evidence="1" id="KW-0812">Transmembrane</keyword>
<evidence type="ECO:0000313" key="2">
    <source>
        <dbReference type="EMBL" id="QBR01536.1"/>
    </source>
</evidence>
<protein>
    <submittedName>
        <fullName evidence="2">Uncharacterized protein</fullName>
    </submittedName>
</protein>
<feature type="transmembrane region" description="Helical" evidence="1">
    <location>
        <begin position="137"/>
        <end position="159"/>
    </location>
</feature>
<keyword evidence="1" id="KW-0472">Membrane</keyword>
<sequence>MKRFVDALWRRWRDKSFAEVLRVWLRQYWIPILGVSALLLTIVLSLLTTRWFSTSLWDCLGESLYLLSPDGDACRVALGKMVSVTASGAAHTGSTATIQSLLVWVDNLLVDMYALFFLASAGAAYKRLTTVSTDPVVAWRAAISATTVLVLLGALAAHAENFWLLAKLTPQSDMASSKVGLDAVTRLAAYRYRFLLADLLVITAWWLAVLHREQRMKERKDTIVAILRDADEQRLVDLVQVQTLAALDSITLGSVPIGRCPARLWQGVFYYQFVYGVPTNGIFRRSFSRHAISEWKKLLWESDESETDEREKKIQMYKDEITRYLDYFAQIGMIAPNGGRYEVTWSTLPPPNRPAVAMDAEAPVDGDG</sequence>
<evidence type="ECO:0000313" key="3">
    <source>
        <dbReference type="Proteomes" id="UP000295727"/>
    </source>
</evidence>
<name>A0A4P7CZ03_9BURK</name>
<reference evidence="2 3" key="1">
    <citation type="submission" date="2019-03" db="EMBL/GenBank/DDBJ databases">
        <title>Paraburkholderia sp. 7MH5, isolated from subtropical forest soil.</title>
        <authorList>
            <person name="Gao Z.-H."/>
            <person name="Qiu L.-H."/>
        </authorList>
    </citation>
    <scope>NUCLEOTIDE SEQUENCE [LARGE SCALE GENOMIC DNA]</scope>
    <source>
        <strain evidence="2 3">7MH5</strain>
    </source>
</reference>
<dbReference type="RefSeq" id="WP_134756277.1">
    <property type="nucleotide sequence ID" value="NZ_CP038150.1"/>
</dbReference>
<proteinExistence type="predicted"/>
<gene>
    <name evidence="2" type="ORF">E1956_30620</name>
</gene>
<dbReference type="OrthoDB" id="9134102at2"/>
<feature type="transmembrane region" description="Helical" evidence="1">
    <location>
        <begin position="28"/>
        <end position="47"/>
    </location>
</feature>
<dbReference type="KEGG" id="ppai:E1956_30620"/>
<organism evidence="2 3">
    <name type="scientific">Paraburkholderia pallida</name>
    <dbReference type="NCBI Taxonomy" id="2547399"/>
    <lineage>
        <taxon>Bacteria</taxon>
        <taxon>Pseudomonadati</taxon>
        <taxon>Pseudomonadota</taxon>
        <taxon>Betaproteobacteria</taxon>
        <taxon>Burkholderiales</taxon>
        <taxon>Burkholderiaceae</taxon>
        <taxon>Paraburkholderia</taxon>
    </lineage>
</organism>
<evidence type="ECO:0000256" key="1">
    <source>
        <dbReference type="SAM" id="Phobius"/>
    </source>
</evidence>
<feature type="transmembrane region" description="Helical" evidence="1">
    <location>
        <begin position="108"/>
        <end position="125"/>
    </location>
</feature>
<accession>A0A4P7CZ03</accession>
<keyword evidence="3" id="KW-1185">Reference proteome</keyword>